<sequence length="173" mass="18725">MSDAALFVLGGVEVELHARLRWTQSYTPIGGSTVQRLSDGAGHKQSRWRRTATVLTCEGWIPPGLGSLDYAGALEMRCVSPRAIAGPGTSFTLPAARRSDSGYEPFGFARLGDEWLPTAVMMTGDQANLDPVTGADSYRVLWYPQLMVLTDGPEEDTDGGAATYRWRLAAEEA</sequence>
<dbReference type="EMBL" id="CP001339">
    <property type="protein sequence ID" value="ACL71482.1"/>
    <property type="molecule type" value="Genomic_DNA"/>
</dbReference>
<proteinExistence type="predicted"/>
<dbReference type="KEGG" id="tgr:Tgr7_0384"/>
<organism evidence="1 2">
    <name type="scientific">Thioalkalivibrio sulfidiphilus (strain HL-EbGR7)</name>
    <dbReference type="NCBI Taxonomy" id="396588"/>
    <lineage>
        <taxon>Bacteria</taxon>
        <taxon>Pseudomonadati</taxon>
        <taxon>Pseudomonadota</taxon>
        <taxon>Gammaproteobacteria</taxon>
        <taxon>Chromatiales</taxon>
        <taxon>Ectothiorhodospiraceae</taxon>
        <taxon>Thioalkalivibrio</taxon>
    </lineage>
</organism>
<dbReference type="eggNOG" id="ENOG5033EAD">
    <property type="taxonomic scope" value="Bacteria"/>
</dbReference>
<dbReference type="STRING" id="396588.Tgr7_0384"/>
<keyword evidence="2" id="KW-1185">Reference proteome</keyword>
<gene>
    <name evidence="1" type="ordered locus">Tgr7_0384</name>
</gene>
<name>B8GUX1_THISH</name>
<evidence type="ECO:0000313" key="2">
    <source>
        <dbReference type="Proteomes" id="UP000002383"/>
    </source>
</evidence>
<dbReference type="HOGENOM" id="CLU_136781_0_0_6"/>
<reference evidence="1 2" key="1">
    <citation type="journal article" date="2011" name="Stand. Genomic Sci.">
        <title>Complete genome sequence of 'Thioalkalivibrio sulfidophilus' HL-EbGr7.</title>
        <authorList>
            <person name="Muyzer G."/>
            <person name="Sorokin D.Y."/>
            <person name="Mavromatis K."/>
            <person name="Lapidus A."/>
            <person name="Clum A."/>
            <person name="Ivanova N."/>
            <person name="Pati A."/>
            <person name="d'Haeseleer P."/>
            <person name="Woyke T."/>
            <person name="Kyrpides N.C."/>
        </authorList>
    </citation>
    <scope>NUCLEOTIDE SEQUENCE [LARGE SCALE GENOMIC DNA]</scope>
    <source>
        <strain evidence="1 2">HL-EbGR7</strain>
    </source>
</reference>
<dbReference type="AlphaFoldDB" id="B8GUX1"/>
<dbReference type="Proteomes" id="UP000002383">
    <property type="component" value="Chromosome"/>
</dbReference>
<accession>B8GUX1</accession>
<protein>
    <submittedName>
        <fullName evidence="1">Uncharacterized protein</fullName>
    </submittedName>
</protein>
<evidence type="ECO:0000313" key="1">
    <source>
        <dbReference type="EMBL" id="ACL71482.1"/>
    </source>
</evidence>